<gene>
    <name evidence="2" type="ORF">HKI87_10g61740</name>
</gene>
<protein>
    <submittedName>
        <fullName evidence="2">Spore coat protein CotH</fullName>
    </submittedName>
</protein>
<keyword evidence="2" id="KW-0167">Capsid protein</keyword>
<evidence type="ECO:0000313" key="3">
    <source>
        <dbReference type="Proteomes" id="UP001472866"/>
    </source>
</evidence>
<name>A0AAX4PEE3_9CHLO</name>
<feature type="signal peptide" evidence="1">
    <location>
        <begin position="1"/>
        <end position="21"/>
    </location>
</feature>
<keyword evidence="1" id="KW-0732">Signal</keyword>
<dbReference type="PROSITE" id="PS51257">
    <property type="entry name" value="PROKAR_LIPOPROTEIN"/>
    <property type="match status" value="1"/>
</dbReference>
<evidence type="ECO:0000256" key="1">
    <source>
        <dbReference type="SAM" id="SignalP"/>
    </source>
</evidence>
<keyword evidence="3" id="KW-1185">Reference proteome</keyword>
<dbReference type="EMBL" id="CP151510">
    <property type="protein sequence ID" value="WZN64617.1"/>
    <property type="molecule type" value="Genomic_DNA"/>
</dbReference>
<dbReference type="PANTHER" id="PTHR40050:SF1">
    <property type="entry name" value="INNER SPORE COAT PROTEIN H"/>
    <property type="match status" value="1"/>
</dbReference>
<feature type="chain" id="PRO_5043332320" evidence="1">
    <location>
        <begin position="22"/>
        <end position="549"/>
    </location>
</feature>
<dbReference type="Proteomes" id="UP001472866">
    <property type="component" value="Chromosome 10"/>
</dbReference>
<organism evidence="2 3">
    <name type="scientific">Chloropicon roscoffensis</name>
    <dbReference type="NCBI Taxonomy" id="1461544"/>
    <lineage>
        <taxon>Eukaryota</taxon>
        <taxon>Viridiplantae</taxon>
        <taxon>Chlorophyta</taxon>
        <taxon>Chloropicophyceae</taxon>
        <taxon>Chloropicales</taxon>
        <taxon>Chloropicaceae</taxon>
        <taxon>Chloropicon</taxon>
    </lineage>
</organism>
<accession>A0AAX4PEE3</accession>
<dbReference type="AlphaFoldDB" id="A0AAX4PEE3"/>
<reference evidence="2 3" key="1">
    <citation type="submission" date="2024-03" db="EMBL/GenBank/DDBJ databases">
        <title>Complete genome sequence of the green alga Chloropicon roscoffensis RCC1871.</title>
        <authorList>
            <person name="Lemieux C."/>
            <person name="Pombert J.-F."/>
            <person name="Otis C."/>
            <person name="Turmel M."/>
        </authorList>
    </citation>
    <scope>NUCLEOTIDE SEQUENCE [LARGE SCALE GENOMIC DNA]</scope>
    <source>
        <strain evidence="2 3">RCC1871</strain>
    </source>
</reference>
<dbReference type="InterPro" id="IPR014867">
    <property type="entry name" value="Spore_coat_CotH_CotH2/3/7"/>
</dbReference>
<dbReference type="Pfam" id="PF08757">
    <property type="entry name" value="CotH"/>
    <property type="match status" value="1"/>
</dbReference>
<keyword evidence="2" id="KW-0946">Virion</keyword>
<proteinExistence type="predicted"/>
<sequence>MRRVFVLGMALGLAMATLASCSRGRDVSGSVFSHGALNEFNLQVTPSDLDWLNHHELEERYIPGNVSFVNFNRPSGGTLTGAVGAELYKNVGIRYKGSKGSLEFCFSNATGNAGSNKYNKRLCKKLSLKISFDKYDDEGRFYDMKKINLHGMMNDPSMMRECLAYGLYRRMGVPVPRCAHAKVFVNGEYQGLYAAVEYVGSRFLEHNFGEKEGVLFKEKWPGISEEANEAEYFLAGVRNRKSKTTKKDVKPILKFSQKIWDAQDPEEVGKLFQKHWNTDTVLNTLVVASVIDDWDSFFTFFPKDPNREVGWARKPPKRFNHNFYIYQDMGEMLNLIQWDTDLTFSEYGSVLELFFGCPPWNVPLCKIGTRHCTPCIEYKPYNVSQGSPVDGMLPGACDKMLSYIGTEMKQDYLERMWYFLQEVFIVDEIEKVVKDWQALLKDAHACDPNYPAGKGIFPDPGQNKTIPVLWEVEVESVLGTIRQEYKRALERSNPVYRPHVPDRKKIRKVFKCVKDCAAFMDLHDVKSLYTCYSICLFEVDPDSEDQHPY</sequence>
<dbReference type="PANTHER" id="PTHR40050">
    <property type="entry name" value="INNER SPORE COAT PROTEIN H"/>
    <property type="match status" value="1"/>
</dbReference>
<evidence type="ECO:0000313" key="2">
    <source>
        <dbReference type="EMBL" id="WZN64617.1"/>
    </source>
</evidence>